<organism evidence="1 2">
    <name type="scientific">Ricinus communis</name>
    <name type="common">Castor bean</name>
    <dbReference type="NCBI Taxonomy" id="3988"/>
    <lineage>
        <taxon>Eukaryota</taxon>
        <taxon>Viridiplantae</taxon>
        <taxon>Streptophyta</taxon>
        <taxon>Embryophyta</taxon>
        <taxon>Tracheophyta</taxon>
        <taxon>Spermatophyta</taxon>
        <taxon>Magnoliopsida</taxon>
        <taxon>eudicotyledons</taxon>
        <taxon>Gunneridae</taxon>
        <taxon>Pentapetalae</taxon>
        <taxon>rosids</taxon>
        <taxon>fabids</taxon>
        <taxon>Malpighiales</taxon>
        <taxon>Euphorbiaceae</taxon>
        <taxon>Acalyphoideae</taxon>
        <taxon>Acalypheae</taxon>
        <taxon>Ricinus</taxon>
    </lineage>
</organism>
<dbReference type="eggNOG" id="ENOG502SCHU">
    <property type="taxonomic scope" value="Eukaryota"/>
</dbReference>
<sequence length="127" mass="14904">MEEEKKKEAEAANIVWDCGSPLYDSYEIASVGHVIERHMMALPSSCGSKRFIFRPSFSKQEKGVMIKNKERYQLQEEGILSKVLSYLWKRIRIEESNEKVRKFRRSRFYSVGSRNIVLLRKNAAKEV</sequence>
<dbReference type="EMBL" id="EQ973774">
    <property type="protein sequence ID" value="EEF51318.1"/>
    <property type="molecule type" value="Genomic_DNA"/>
</dbReference>
<reference evidence="2" key="1">
    <citation type="journal article" date="2010" name="Nat. Biotechnol.">
        <title>Draft genome sequence of the oilseed species Ricinus communis.</title>
        <authorList>
            <person name="Chan A.P."/>
            <person name="Crabtree J."/>
            <person name="Zhao Q."/>
            <person name="Lorenzi H."/>
            <person name="Orvis J."/>
            <person name="Puiu D."/>
            <person name="Melake-Berhan A."/>
            <person name="Jones K.M."/>
            <person name="Redman J."/>
            <person name="Chen G."/>
            <person name="Cahoon E.B."/>
            <person name="Gedil M."/>
            <person name="Stanke M."/>
            <person name="Haas B.J."/>
            <person name="Wortman J.R."/>
            <person name="Fraser-Liggett C.M."/>
            <person name="Ravel J."/>
            <person name="Rabinowicz P.D."/>
        </authorList>
    </citation>
    <scope>NUCLEOTIDE SEQUENCE [LARGE SCALE GENOMIC DNA]</scope>
    <source>
        <strain evidence="2">cv. Hale</strain>
    </source>
</reference>
<evidence type="ECO:0000313" key="2">
    <source>
        <dbReference type="Proteomes" id="UP000008311"/>
    </source>
</evidence>
<dbReference type="PANTHER" id="PTHR33978:SF19">
    <property type="match status" value="1"/>
</dbReference>
<proteinExistence type="predicted"/>
<dbReference type="AlphaFoldDB" id="B9RCP7"/>
<dbReference type="PANTHER" id="PTHR33978">
    <property type="entry name" value="SERINE/THREONINE-KINASE"/>
    <property type="match status" value="1"/>
</dbReference>
<protein>
    <submittedName>
        <fullName evidence="1">Uncharacterized protein</fullName>
    </submittedName>
</protein>
<dbReference type="InParanoid" id="B9RCP7"/>
<accession>B9RCP7</accession>
<name>B9RCP7_RICCO</name>
<keyword evidence="2" id="KW-1185">Reference proteome</keyword>
<evidence type="ECO:0000313" key="1">
    <source>
        <dbReference type="EMBL" id="EEF51318.1"/>
    </source>
</evidence>
<dbReference type="Proteomes" id="UP000008311">
    <property type="component" value="Unassembled WGS sequence"/>
</dbReference>
<gene>
    <name evidence="1" type="ORF">RCOM_1691130</name>
</gene>